<evidence type="ECO:0000313" key="2">
    <source>
        <dbReference type="Proteomes" id="UP000828941"/>
    </source>
</evidence>
<dbReference type="Proteomes" id="UP000828941">
    <property type="component" value="Chromosome 1"/>
</dbReference>
<reference evidence="1 2" key="1">
    <citation type="journal article" date="2022" name="DNA Res.">
        <title>Chromosomal-level genome assembly of the orchid tree Bauhinia variegata (Leguminosae; Cercidoideae) supports the allotetraploid origin hypothesis of Bauhinia.</title>
        <authorList>
            <person name="Zhong Y."/>
            <person name="Chen Y."/>
            <person name="Zheng D."/>
            <person name="Pang J."/>
            <person name="Liu Y."/>
            <person name="Luo S."/>
            <person name="Meng S."/>
            <person name="Qian L."/>
            <person name="Wei D."/>
            <person name="Dai S."/>
            <person name="Zhou R."/>
        </authorList>
    </citation>
    <scope>NUCLEOTIDE SEQUENCE [LARGE SCALE GENOMIC DNA]</scope>
    <source>
        <strain evidence="1">BV-YZ2020</strain>
    </source>
</reference>
<gene>
    <name evidence="1" type="ORF">L6164_001090</name>
</gene>
<protein>
    <submittedName>
        <fullName evidence="1">Uncharacterized protein</fullName>
    </submittedName>
</protein>
<dbReference type="EMBL" id="CM039426">
    <property type="protein sequence ID" value="KAI4357122.1"/>
    <property type="molecule type" value="Genomic_DNA"/>
</dbReference>
<accession>A0ACB9QAP0</accession>
<sequence length="1021" mass="111912">MCFYSQFLFHFALLIILIMLKYLSSQAESFTASITTDKEALISFKSQLSSDSPHPLSSWDQNSSPCNWTGVFCNNLDDNRVIALNLSGLGLSGPISPHIGNLSFLESLQLQNNQITGAIPDQIGNLFRLRILNMNSNRIQGKLPYSITNLTQLQLLDLSSNQIVSQIPEAISLLTKLQVLKFEKNKFYGTIPPSLANISSLTNISFGTNTLSGEIPSNLVRLNNLIELDFTINSLTGTVPDSLYNISSLVNLALASNDLWGEIPQDIDERLPKLLVFNICFNKFRGNIPASLHNLTNIRVIRMASNFLQGTVPPGLGNLPFLQMYNIGFNEIVSSGESGLEFITSLTNSTQLNFLAIDGNQLEGVIPEKIGNLSKVLSSLYMGGNKIYGPIPASISHLSGLKLLNLSYNSISGRIPSELGELVELQELSLAGNQISGSIPESLGSLKKLNEIDLSGNELSGQIPVSFGNFQSLISMDLSNNKLTGTIPKEIINLPTLSSSLNLSKNFLSGSLPEFGIVAVATIDLSNNQLSGSLPSSIKNCLSLEKLVLVRNMFSGSIPQTLEEVRGLVTLDLSSNFFSGFIPTELENLKALQFLNLSYNDLEGSIPSGGVFQNLSAVHLEGNKKLCFHFPCLSKDRGRNLVWVYVIIAVFLALMLCFIIVLVMYMKKRKPKVIPAPEQLKSQHFWVSYDELRLATGNFSEENLIGSGSFGSVYKGQLSQGIAVAVKVLDVLRTGSLKSFNAECEALRNLRHRNLVKLITSCSGIDFKCNEFLALVYEFLCNGSLEDWINGRRKHSNGNGLSLKERLKIAIDVASALEYLHHDSEISIVHCDLKPSNILIDEDMTAKLGDFGLARLLIERSDVQASISSTHVLRGSIGYIPPEYSWGEKPSTAGDVYSFGIVLLELFTGKSPTNDSFTGSMSLNSWVKSAFPHNIEQVIDPKLLTHEDADADGVSDDESAKNPNLQLDCLASVLRVGLSCIADSPDGRINMRDVVRKLNASKEILLKGNNIKNPRHDYFEV</sequence>
<proteinExistence type="predicted"/>
<organism evidence="1 2">
    <name type="scientific">Bauhinia variegata</name>
    <name type="common">Purple orchid tree</name>
    <name type="synonym">Phanera variegata</name>
    <dbReference type="NCBI Taxonomy" id="167791"/>
    <lineage>
        <taxon>Eukaryota</taxon>
        <taxon>Viridiplantae</taxon>
        <taxon>Streptophyta</taxon>
        <taxon>Embryophyta</taxon>
        <taxon>Tracheophyta</taxon>
        <taxon>Spermatophyta</taxon>
        <taxon>Magnoliopsida</taxon>
        <taxon>eudicotyledons</taxon>
        <taxon>Gunneridae</taxon>
        <taxon>Pentapetalae</taxon>
        <taxon>rosids</taxon>
        <taxon>fabids</taxon>
        <taxon>Fabales</taxon>
        <taxon>Fabaceae</taxon>
        <taxon>Cercidoideae</taxon>
        <taxon>Cercideae</taxon>
        <taxon>Bauhiniinae</taxon>
        <taxon>Bauhinia</taxon>
    </lineage>
</organism>
<name>A0ACB9QAP0_BAUVA</name>
<keyword evidence="2" id="KW-1185">Reference proteome</keyword>
<evidence type="ECO:0000313" key="1">
    <source>
        <dbReference type="EMBL" id="KAI4357122.1"/>
    </source>
</evidence>
<comment type="caution">
    <text evidence="1">The sequence shown here is derived from an EMBL/GenBank/DDBJ whole genome shotgun (WGS) entry which is preliminary data.</text>
</comment>